<accession>A0A6G1HWR9</accession>
<dbReference type="AlphaFoldDB" id="A0A6G1HWR9"/>
<feature type="region of interest" description="Disordered" evidence="1">
    <location>
        <begin position="187"/>
        <end position="266"/>
    </location>
</feature>
<keyword evidence="4" id="KW-1185">Reference proteome</keyword>
<feature type="compositionally biased region" description="Pro residues" evidence="1">
    <location>
        <begin position="208"/>
        <end position="217"/>
    </location>
</feature>
<feature type="signal peptide" evidence="2">
    <location>
        <begin position="1"/>
        <end position="19"/>
    </location>
</feature>
<sequence length="266" mass="28570">MAVILLVVVILSRWWRHHTRELDYHESQTGSSAELRPRNTSTTPDMFTRRRSFLPTAAAGFINRLSGGRQNRSSSPTLPQGAGERSFQKIHGRKLPSQFPSGLEEGPTSRDFEKGTPEVDTHQSVVSGSSSFYGRDSAAFFAAAASGHLSGPMPHPLFAPAVGVGAGTEPSLSGPPLNVDEIHEEAVRPGPARTPTFHSGGPQSSPYEPGPPPPVPVIAPEHRYHIQRNAPQPHRPGTNAAGALARNPPSTDSHGSRFSEDLPRIL</sequence>
<feature type="compositionally biased region" description="Basic and acidic residues" evidence="1">
    <location>
        <begin position="107"/>
        <end position="121"/>
    </location>
</feature>
<keyword evidence="2" id="KW-0732">Signal</keyword>
<feature type="region of interest" description="Disordered" evidence="1">
    <location>
        <begin position="25"/>
        <end position="46"/>
    </location>
</feature>
<gene>
    <name evidence="3" type="ORF">EJ06DRAFT_428343</name>
</gene>
<organism evidence="3 4">
    <name type="scientific">Trichodelitschia bisporula</name>
    <dbReference type="NCBI Taxonomy" id="703511"/>
    <lineage>
        <taxon>Eukaryota</taxon>
        <taxon>Fungi</taxon>
        <taxon>Dikarya</taxon>
        <taxon>Ascomycota</taxon>
        <taxon>Pezizomycotina</taxon>
        <taxon>Dothideomycetes</taxon>
        <taxon>Dothideomycetes incertae sedis</taxon>
        <taxon>Phaeotrichales</taxon>
        <taxon>Phaeotrichaceae</taxon>
        <taxon>Trichodelitschia</taxon>
    </lineage>
</organism>
<feature type="compositionally biased region" description="Polar residues" evidence="1">
    <location>
        <begin position="68"/>
        <end position="78"/>
    </location>
</feature>
<feature type="region of interest" description="Disordered" evidence="1">
    <location>
        <begin position="65"/>
        <end position="124"/>
    </location>
</feature>
<evidence type="ECO:0000313" key="3">
    <source>
        <dbReference type="EMBL" id="KAF2400384.1"/>
    </source>
</evidence>
<evidence type="ECO:0000313" key="4">
    <source>
        <dbReference type="Proteomes" id="UP000799640"/>
    </source>
</evidence>
<feature type="chain" id="PRO_5026166772" evidence="2">
    <location>
        <begin position="20"/>
        <end position="266"/>
    </location>
</feature>
<reference evidence="3" key="1">
    <citation type="journal article" date="2020" name="Stud. Mycol.">
        <title>101 Dothideomycetes genomes: a test case for predicting lifestyles and emergence of pathogens.</title>
        <authorList>
            <person name="Haridas S."/>
            <person name="Albert R."/>
            <person name="Binder M."/>
            <person name="Bloem J."/>
            <person name="Labutti K."/>
            <person name="Salamov A."/>
            <person name="Andreopoulos B."/>
            <person name="Baker S."/>
            <person name="Barry K."/>
            <person name="Bills G."/>
            <person name="Bluhm B."/>
            <person name="Cannon C."/>
            <person name="Castanera R."/>
            <person name="Culley D."/>
            <person name="Daum C."/>
            <person name="Ezra D."/>
            <person name="Gonzalez J."/>
            <person name="Henrissat B."/>
            <person name="Kuo A."/>
            <person name="Liang C."/>
            <person name="Lipzen A."/>
            <person name="Lutzoni F."/>
            <person name="Magnuson J."/>
            <person name="Mondo S."/>
            <person name="Nolan M."/>
            <person name="Ohm R."/>
            <person name="Pangilinan J."/>
            <person name="Park H.-J."/>
            <person name="Ramirez L."/>
            <person name="Alfaro M."/>
            <person name="Sun H."/>
            <person name="Tritt A."/>
            <person name="Yoshinaga Y."/>
            <person name="Zwiers L.-H."/>
            <person name="Turgeon B."/>
            <person name="Goodwin S."/>
            <person name="Spatafora J."/>
            <person name="Crous P."/>
            <person name="Grigoriev I."/>
        </authorList>
    </citation>
    <scope>NUCLEOTIDE SEQUENCE</scope>
    <source>
        <strain evidence="3">CBS 262.69</strain>
    </source>
</reference>
<protein>
    <submittedName>
        <fullName evidence="3">Uncharacterized protein</fullName>
    </submittedName>
</protein>
<dbReference type="Proteomes" id="UP000799640">
    <property type="component" value="Unassembled WGS sequence"/>
</dbReference>
<dbReference type="EMBL" id="ML996695">
    <property type="protein sequence ID" value="KAF2400384.1"/>
    <property type="molecule type" value="Genomic_DNA"/>
</dbReference>
<dbReference type="OrthoDB" id="3938859at2759"/>
<evidence type="ECO:0000256" key="1">
    <source>
        <dbReference type="SAM" id="MobiDB-lite"/>
    </source>
</evidence>
<evidence type="ECO:0000256" key="2">
    <source>
        <dbReference type="SAM" id="SignalP"/>
    </source>
</evidence>
<proteinExistence type="predicted"/>
<feature type="compositionally biased region" description="Basic and acidic residues" evidence="1">
    <location>
        <begin position="254"/>
        <end position="266"/>
    </location>
</feature>
<name>A0A6G1HWR9_9PEZI</name>
<feature type="compositionally biased region" description="Polar residues" evidence="1">
    <location>
        <begin position="27"/>
        <end position="45"/>
    </location>
</feature>